<feature type="transmembrane region" description="Helical" evidence="7">
    <location>
        <begin position="32"/>
        <end position="53"/>
    </location>
</feature>
<dbReference type="EMBL" id="DTKJ01000061">
    <property type="protein sequence ID" value="HGZ12399.1"/>
    <property type="molecule type" value="Genomic_DNA"/>
</dbReference>
<dbReference type="PANTHER" id="PTHR43867">
    <property type="entry name" value="CELLULOSE SYNTHASE CATALYTIC SUBUNIT A [UDP-FORMING]"/>
    <property type="match status" value="1"/>
</dbReference>
<comment type="subcellular location">
    <subcellularLocation>
        <location evidence="1">Membrane</location>
        <topology evidence="1">Multi-pass membrane protein</topology>
    </subcellularLocation>
</comment>
<accession>A0A7C5ENG8</accession>
<dbReference type="GO" id="GO:0005886">
    <property type="term" value="C:plasma membrane"/>
    <property type="evidence" value="ECO:0007669"/>
    <property type="project" value="TreeGrafter"/>
</dbReference>
<dbReference type="InterPro" id="IPR029044">
    <property type="entry name" value="Nucleotide-diphossugar_trans"/>
</dbReference>
<evidence type="ECO:0000256" key="4">
    <source>
        <dbReference type="ARBA" id="ARBA00022692"/>
    </source>
</evidence>
<feature type="transmembrane region" description="Helical" evidence="7">
    <location>
        <begin position="386"/>
        <end position="404"/>
    </location>
</feature>
<gene>
    <name evidence="8" type="ORF">ENW48_09285</name>
</gene>
<evidence type="ECO:0000256" key="1">
    <source>
        <dbReference type="ARBA" id="ARBA00004141"/>
    </source>
</evidence>
<keyword evidence="4 7" id="KW-0812">Transmembrane</keyword>
<feature type="transmembrane region" description="Helical" evidence="7">
    <location>
        <begin position="485"/>
        <end position="508"/>
    </location>
</feature>
<dbReference type="SUPFAM" id="SSF53448">
    <property type="entry name" value="Nucleotide-diphospho-sugar transferases"/>
    <property type="match status" value="1"/>
</dbReference>
<feature type="transmembrane region" description="Helical" evidence="7">
    <location>
        <begin position="454"/>
        <end position="478"/>
    </location>
</feature>
<protein>
    <submittedName>
        <fullName evidence="8">Glycosyltransferase</fullName>
    </submittedName>
</protein>
<proteinExistence type="predicted"/>
<feature type="transmembrane region" description="Helical" evidence="7">
    <location>
        <begin position="416"/>
        <end position="434"/>
    </location>
</feature>
<evidence type="ECO:0000256" key="2">
    <source>
        <dbReference type="ARBA" id="ARBA00022676"/>
    </source>
</evidence>
<reference evidence="8" key="1">
    <citation type="journal article" date="2020" name="mSystems">
        <title>Genome- and Community-Level Interaction Insights into Carbon Utilization and Element Cycling Functions of Hydrothermarchaeota in Hydrothermal Sediment.</title>
        <authorList>
            <person name="Zhou Z."/>
            <person name="Liu Y."/>
            <person name="Xu W."/>
            <person name="Pan J."/>
            <person name="Luo Z.H."/>
            <person name="Li M."/>
        </authorList>
    </citation>
    <scope>NUCLEOTIDE SEQUENCE [LARGE SCALE GENOMIC DNA]</scope>
    <source>
        <strain evidence="8">SpSt-853</strain>
    </source>
</reference>
<feature type="transmembrane region" description="Helical" evidence="7">
    <location>
        <begin position="65"/>
        <end position="86"/>
    </location>
</feature>
<keyword evidence="6 7" id="KW-0472">Membrane</keyword>
<dbReference type="AlphaFoldDB" id="A0A7C5ENG8"/>
<evidence type="ECO:0000256" key="5">
    <source>
        <dbReference type="ARBA" id="ARBA00022989"/>
    </source>
</evidence>
<evidence type="ECO:0000256" key="6">
    <source>
        <dbReference type="ARBA" id="ARBA00023136"/>
    </source>
</evidence>
<name>A0A7C5ENG8_9BACT</name>
<evidence type="ECO:0000256" key="7">
    <source>
        <dbReference type="SAM" id="Phobius"/>
    </source>
</evidence>
<dbReference type="CDD" id="cd06421">
    <property type="entry name" value="CESA_CelA_like"/>
    <property type="match status" value="1"/>
</dbReference>
<dbReference type="InterPro" id="IPR050321">
    <property type="entry name" value="Glycosyltr_2/OpgH_subfam"/>
</dbReference>
<dbReference type="GO" id="GO:0016758">
    <property type="term" value="F:hexosyltransferase activity"/>
    <property type="evidence" value="ECO:0007669"/>
    <property type="project" value="TreeGrafter"/>
</dbReference>
<keyword evidence="2" id="KW-0328">Glycosyltransferase</keyword>
<keyword evidence="5 7" id="KW-1133">Transmembrane helix</keyword>
<feature type="transmembrane region" description="Helical" evidence="7">
    <location>
        <begin position="344"/>
        <end position="366"/>
    </location>
</feature>
<evidence type="ECO:0000313" key="8">
    <source>
        <dbReference type="EMBL" id="HGZ12399.1"/>
    </source>
</evidence>
<keyword evidence="3 8" id="KW-0808">Transferase</keyword>
<comment type="caution">
    <text evidence="8">The sequence shown here is derived from an EMBL/GenBank/DDBJ whole genome shotgun (WGS) entry which is preliminary data.</text>
</comment>
<sequence>MRPNLFRFFLADWRAQLPYRRYLEWEDRPRRLAAQSLSFLTLLLGALYLGWLGRLMVRRPGDQSLLFFVAEALAYLMLVFLTKALLRRRVHRPEGLPLNRIPTVDVYVTYSGEPLEVIRTTLNAVSRLTYPAFQVFLLDDFGSLKVEEIARSLGISYHSRPRAGLSSQDAKSGNLNFGLALGQGELILVLDADQVPDPDILSRLVGFFQLPRVAYVQSRQSFYLPEGDPFFNRDEIFYDIVQPANDEVNAVISCGSGILYRREALKELGGFATWNITEDLTTSYELLSRGWKGIYFPYSLSRGLAPLTLAGVYRQRFQWGLDAMRLFFWDNPLKKPGLTFNQRLHFLLIMVNYLLSGLVFPVFYFLPLLGYWEGYSCFQGQELHYLGLRGLYLLGTIFMFRYVFFQKDSLKQFKMLSGLSPVYTAAIFAALFYVPGRKPSYRANNHNPLGEAMGYLLLLPQLGIISLHLIMPFLALTLGWAPPHLIALNGLFSAFIIWVLADVVLAGLKKPQWHPARDPRQVYGF</sequence>
<dbReference type="Gene3D" id="3.90.550.10">
    <property type="entry name" value="Spore Coat Polysaccharide Biosynthesis Protein SpsA, Chain A"/>
    <property type="match status" value="1"/>
</dbReference>
<dbReference type="PANTHER" id="PTHR43867:SF2">
    <property type="entry name" value="CELLULOSE SYNTHASE CATALYTIC SUBUNIT A [UDP-FORMING]"/>
    <property type="match status" value="1"/>
</dbReference>
<evidence type="ECO:0000256" key="3">
    <source>
        <dbReference type="ARBA" id="ARBA00022679"/>
    </source>
</evidence>
<dbReference type="Pfam" id="PF13641">
    <property type="entry name" value="Glyco_tranf_2_3"/>
    <property type="match status" value="1"/>
</dbReference>
<organism evidence="8">
    <name type="scientific">Desulfobacca acetoxidans</name>
    <dbReference type="NCBI Taxonomy" id="60893"/>
    <lineage>
        <taxon>Bacteria</taxon>
        <taxon>Pseudomonadati</taxon>
        <taxon>Thermodesulfobacteriota</taxon>
        <taxon>Desulfobaccia</taxon>
        <taxon>Desulfobaccales</taxon>
        <taxon>Desulfobaccaceae</taxon>
        <taxon>Desulfobacca</taxon>
    </lineage>
</organism>